<dbReference type="GO" id="GO:0070006">
    <property type="term" value="F:metalloaminopeptidase activity"/>
    <property type="evidence" value="ECO:0007669"/>
    <property type="project" value="InterPro"/>
</dbReference>
<dbReference type="EMBL" id="LR900074">
    <property type="protein sequence ID" value="CAD7244083.1"/>
    <property type="molecule type" value="Genomic_DNA"/>
</dbReference>
<keyword evidence="3" id="KW-0479">Metal-binding</keyword>
<dbReference type="EMBL" id="CAJPEV010000557">
    <property type="protein sequence ID" value="CAG0886445.1"/>
    <property type="molecule type" value="Genomic_DNA"/>
</dbReference>
<dbReference type="SUPFAM" id="SSF55920">
    <property type="entry name" value="Creatinase/aminopeptidase"/>
    <property type="match status" value="1"/>
</dbReference>
<sequence length="578" mass="65338">MAFRFRYRFKFSRGKEQAPGHYLDLCQFLGYPIAEVVPQPQVIRNDNIYSNVESVLMLCKNWLSPISLHGHHSLGSKFLLDFQEVSHQKLKLDEILKNQSQFWSSVSGKLCLRAVVQQNPASRKATCAQPTPESHPHLLKEGEVNPGILLSEYHTRRRNFINGIHRCSREKFTAQKDQLVIVVAAPVRYMAENIPYVFRQSSDFLYLSGCMEPSSVLCFRSSCVDNFETTLFLPIPSTSQEKWEGPRTDPEAALSLFGVDQVLPQHSLIPFLKQELKKDSVIWYNKSPMNDSIGKKVEALIEGHILMDLQLVLHELRLFKSPAEISLMRKSCDIICDAFLTSMMRRCKSEWEIWAHTDYECRLRGAPLAFPPVVAGGPRATIIHYTSNNQLFQNSDLLLMDAGCDLHGYCSDMARTWPVAGQFTPPQAKLYRIVLGIQEQLLTLCAEHMDLNAIFDNMCQYLGSELQHHGLLSPRLSVSDAAKAAYRLCPHHSSHYLGMDVHDTSTISRSQLLKPGMVITVEPGIYIDSKDTSVPEEFRGIGIRIEDDVLVTQDGIEILTKKCPKSVSDIEALCSSHS</sequence>
<dbReference type="PANTHER" id="PTHR43226">
    <property type="entry name" value="XAA-PRO AMINOPEPTIDASE 3"/>
    <property type="match status" value="1"/>
</dbReference>
<dbReference type="InterPro" id="IPR029149">
    <property type="entry name" value="Creatin/AminoP/Spt16_N"/>
</dbReference>
<dbReference type="SUPFAM" id="SSF53092">
    <property type="entry name" value="Creatinase/prolidase N-terminal domain"/>
    <property type="match status" value="1"/>
</dbReference>
<dbReference type="Pfam" id="PF00557">
    <property type="entry name" value="Peptidase_M24"/>
    <property type="match status" value="1"/>
</dbReference>
<dbReference type="InterPro" id="IPR036005">
    <property type="entry name" value="Creatinase/aminopeptidase-like"/>
</dbReference>
<feature type="domain" description="Aminopeptidase P N-terminal" evidence="6">
    <location>
        <begin position="148"/>
        <end position="291"/>
    </location>
</feature>
<dbReference type="InterPro" id="IPR052433">
    <property type="entry name" value="X-Pro_dipept-like"/>
</dbReference>
<dbReference type="InterPro" id="IPR000994">
    <property type="entry name" value="Pept_M24"/>
</dbReference>
<evidence type="ECO:0000313" key="7">
    <source>
        <dbReference type="EMBL" id="CAD7244083.1"/>
    </source>
</evidence>
<dbReference type="GO" id="GO:0030145">
    <property type="term" value="F:manganese ion binding"/>
    <property type="evidence" value="ECO:0007669"/>
    <property type="project" value="InterPro"/>
</dbReference>
<proteinExistence type="inferred from homology"/>
<dbReference type="PANTHER" id="PTHR43226:SF4">
    <property type="entry name" value="XAA-PRO AMINOPEPTIDASE 3"/>
    <property type="match status" value="1"/>
</dbReference>
<evidence type="ECO:0000256" key="4">
    <source>
        <dbReference type="ARBA" id="ARBA00022801"/>
    </source>
</evidence>
<reference evidence="7" key="1">
    <citation type="submission" date="2020-11" db="EMBL/GenBank/DDBJ databases">
        <authorList>
            <person name="Tran Van P."/>
        </authorList>
    </citation>
    <scope>NUCLEOTIDE SEQUENCE</scope>
</reference>
<evidence type="ECO:0000313" key="8">
    <source>
        <dbReference type="Proteomes" id="UP000677054"/>
    </source>
</evidence>
<dbReference type="GO" id="GO:0005739">
    <property type="term" value="C:mitochondrion"/>
    <property type="evidence" value="ECO:0007669"/>
    <property type="project" value="TreeGrafter"/>
</dbReference>
<dbReference type="OrthoDB" id="4215474at2759"/>
<evidence type="ECO:0000256" key="3">
    <source>
        <dbReference type="ARBA" id="ARBA00022723"/>
    </source>
</evidence>
<dbReference type="Pfam" id="PF05195">
    <property type="entry name" value="AMP_N"/>
    <property type="match status" value="1"/>
</dbReference>
<dbReference type="CDD" id="cd01087">
    <property type="entry name" value="Prolidase"/>
    <property type="match status" value="1"/>
</dbReference>
<dbReference type="AlphaFoldDB" id="A0A7R8XBB8"/>
<dbReference type="Gene3D" id="3.40.350.10">
    <property type="entry name" value="Creatinase/prolidase N-terminal domain"/>
    <property type="match status" value="1"/>
</dbReference>
<dbReference type="SMART" id="SM01011">
    <property type="entry name" value="AMP_N"/>
    <property type="match status" value="1"/>
</dbReference>
<keyword evidence="8" id="KW-1185">Reference proteome</keyword>
<dbReference type="Proteomes" id="UP000677054">
    <property type="component" value="Unassembled WGS sequence"/>
</dbReference>
<keyword evidence="5" id="KW-0464">Manganese</keyword>
<comment type="similarity">
    <text evidence="2">Belongs to the peptidase M24B family.</text>
</comment>
<evidence type="ECO:0000256" key="5">
    <source>
        <dbReference type="ARBA" id="ARBA00023211"/>
    </source>
</evidence>
<dbReference type="InterPro" id="IPR007865">
    <property type="entry name" value="Aminopep_P_N"/>
</dbReference>
<protein>
    <recommendedName>
        <fullName evidence="6">Aminopeptidase P N-terminal domain-containing protein</fullName>
    </recommendedName>
</protein>
<organism evidence="7">
    <name type="scientific">Darwinula stevensoni</name>
    <dbReference type="NCBI Taxonomy" id="69355"/>
    <lineage>
        <taxon>Eukaryota</taxon>
        <taxon>Metazoa</taxon>
        <taxon>Ecdysozoa</taxon>
        <taxon>Arthropoda</taxon>
        <taxon>Crustacea</taxon>
        <taxon>Oligostraca</taxon>
        <taxon>Ostracoda</taxon>
        <taxon>Podocopa</taxon>
        <taxon>Podocopida</taxon>
        <taxon>Darwinulocopina</taxon>
        <taxon>Darwinuloidea</taxon>
        <taxon>Darwinulidae</taxon>
        <taxon>Darwinula</taxon>
    </lineage>
</organism>
<accession>A0A7R8XBB8</accession>
<name>A0A7R8XBB8_9CRUS</name>
<dbReference type="GO" id="GO:0006508">
    <property type="term" value="P:proteolysis"/>
    <property type="evidence" value="ECO:0007669"/>
    <property type="project" value="TreeGrafter"/>
</dbReference>
<evidence type="ECO:0000259" key="6">
    <source>
        <dbReference type="SMART" id="SM01011"/>
    </source>
</evidence>
<evidence type="ECO:0000256" key="1">
    <source>
        <dbReference type="ARBA" id="ARBA00001936"/>
    </source>
</evidence>
<dbReference type="Gene3D" id="3.90.230.10">
    <property type="entry name" value="Creatinase/methionine aminopeptidase superfamily"/>
    <property type="match status" value="1"/>
</dbReference>
<evidence type="ECO:0000256" key="2">
    <source>
        <dbReference type="ARBA" id="ARBA00008766"/>
    </source>
</evidence>
<keyword evidence="4" id="KW-0378">Hydrolase</keyword>
<gene>
    <name evidence="7" type="ORF">DSTB1V02_LOCUS3987</name>
</gene>
<comment type="cofactor">
    <cofactor evidence="1">
        <name>Mn(2+)</name>
        <dbReference type="ChEBI" id="CHEBI:29035"/>
    </cofactor>
</comment>